<evidence type="ECO:0000259" key="2">
    <source>
        <dbReference type="Pfam" id="PF26635"/>
    </source>
</evidence>
<dbReference type="InterPro" id="IPR058066">
    <property type="entry name" value="pXO2-14_N"/>
</dbReference>
<organism evidence="3 4">
    <name type="scientific">Oceanobacillus caeni</name>
    <dbReference type="NCBI Taxonomy" id="405946"/>
    <lineage>
        <taxon>Bacteria</taxon>
        <taxon>Bacillati</taxon>
        <taxon>Bacillota</taxon>
        <taxon>Bacilli</taxon>
        <taxon>Bacillales</taxon>
        <taxon>Bacillaceae</taxon>
        <taxon>Oceanobacillus</taxon>
    </lineage>
</organism>
<evidence type="ECO:0000256" key="1">
    <source>
        <dbReference type="SAM" id="Phobius"/>
    </source>
</evidence>
<reference evidence="3 4" key="1">
    <citation type="submission" date="2015-07" db="EMBL/GenBank/DDBJ databases">
        <title>High-quality draft genome sequence of Oceanobacillus caeni HM6, a bacillus isolated from a human feces.</title>
        <authorList>
            <person name="Kumar J."/>
            <person name="Verma M.K."/>
            <person name="Pandey R."/>
            <person name="Bhambi M."/>
            <person name="Chauhan N."/>
        </authorList>
    </citation>
    <scope>NUCLEOTIDE SEQUENCE [LARGE SCALE GENOMIC DNA]</scope>
    <source>
        <strain evidence="3 4">HM6</strain>
    </source>
</reference>
<dbReference type="EMBL" id="LGTK01000106">
    <property type="protein sequence ID" value="KPH69851.1"/>
    <property type="molecule type" value="Genomic_DNA"/>
</dbReference>
<name>A0ABR5MFD2_9BACI</name>
<feature type="non-terminal residue" evidence="3">
    <location>
        <position position="428"/>
    </location>
</feature>
<gene>
    <name evidence="3" type="ORF">AFL42_16935</name>
</gene>
<protein>
    <recommendedName>
        <fullName evidence="2">DUF8208 domain-containing protein</fullName>
    </recommendedName>
</protein>
<evidence type="ECO:0000313" key="4">
    <source>
        <dbReference type="Proteomes" id="UP000037854"/>
    </source>
</evidence>
<feature type="transmembrane region" description="Helical" evidence="1">
    <location>
        <begin position="372"/>
        <end position="389"/>
    </location>
</feature>
<comment type="caution">
    <text evidence="3">The sequence shown here is derived from an EMBL/GenBank/DDBJ whole genome shotgun (WGS) entry which is preliminary data.</text>
</comment>
<dbReference type="Pfam" id="PF26635">
    <property type="entry name" value="DUF8208"/>
    <property type="match status" value="1"/>
</dbReference>
<feature type="transmembrane region" description="Helical" evidence="1">
    <location>
        <begin position="343"/>
        <end position="366"/>
    </location>
</feature>
<dbReference type="RefSeq" id="WP_420892058.1">
    <property type="nucleotide sequence ID" value="NZ_LGTK01000106.1"/>
</dbReference>
<feature type="transmembrane region" description="Helical" evidence="1">
    <location>
        <begin position="100"/>
        <end position="125"/>
    </location>
</feature>
<feature type="transmembrane region" description="Helical" evidence="1">
    <location>
        <begin position="140"/>
        <end position="158"/>
    </location>
</feature>
<feature type="transmembrane region" description="Helical" evidence="1">
    <location>
        <begin position="287"/>
        <end position="309"/>
    </location>
</feature>
<sequence length="428" mass="46933">MKISKKKVIVTLVLSFIFMFTITIPVSAGLWDSLWEDLGGEETVNFLTQYEDYLAYGTFLTGILYWVGWGFIKGLYFLVDLVEGLIPQSLDLLDFLESTGLSSVTSAVINDLVVALMVLILVFLGFKTIVAKEPPNFKNVGVNIFISAFLILGLPTLMNTMEDISVKFYNATQTGNNNGEISSLSWGLIQDNTTDLLYVGSIGFPSLDDPTTAKNNLTPETFKIANLDALITPDTVDDSEGEGIEHLTYRLDTNENGEVVADKIKGGAFSWFTDSFEEGYMRYHVNFVPVIVGLMALGVAYIFTIFVFISTIIEIGFKQVVGLFVFATDLESGQRTKMVVKDIMNAFLLIAFTGLSLQLYTMFLSFLSTSNANFFIYIVAIVSATFILIKGSSTIMRYFGVDVGVKDGFAQLAGAFAVGRATAGGAKK</sequence>
<feature type="transmembrane region" description="Helical" evidence="1">
    <location>
        <begin position="12"/>
        <end position="34"/>
    </location>
</feature>
<keyword evidence="4" id="KW-1185">Reference proteome</keyword>
<feature type="domain" description="DUF8208" evidence="2">
    <location>
        <begin position="56"/>
        <end position="416"/>
    </location>
</feature>
<keyword evidence="1" id="KW-0472">Membrane</keyword>
<dbReference type="InterPro" id="IPR058521">
    <property type="entry name" value="DUF8208"/>
</dbReference>
<accession>A0ABR5MFD2</accession>
<keyword evidence="1" id="KW-1133">Transmembrane helix</keyword>
<dbReference type="NCBIfam" id="NF045890">
    <property type="entry name" value="conj_pls20_p028"/>
    <property type="match status" value="1"/>
</dbReference>
<keyword evidence="1" id="KW-0812">Transmembrane</keyword>
<proteinExistence type="predicted"/>
<dbReference type="Proteomes" id="UP000037854">
    <property type="component" value="Unassembled WGS sequence"/>
</dbReference>
<evidence type="ECO:0000313" key="3">
    <source>
        <dbReference type="EMBL" id="KPH69851.1"/>
    </source>
</evidence>